<feature type="compositionally biased region" description="Polar residues" evidence="1">
    <location>
        <begin position="42"/>
        <end position="52"/>
    </location>
</feature>
<proteinExistence type="predicted"/>
<comment type="caution">
    <text evidence="2">The sequence shown here is derived from an EMBL/GenBank/DDBJ whole genome shotgun (WGS) entry which is preliminary data.</text>
</comment>
<feature type="region of interest" description="Disordered" evidence="1">
    <location>
        <begin position="101"/>
        <end position="126"/>
    </location>
</feature>
<protein>
    <submittedName>
        <fullName evidence="2">Uncharacterized protein</fullName>
    </submittedName>
</protein>
<accession>A0A556VA96</accession>
<dbReference type="AlphaFoldDB" id="A0A556VA96"/>
<gene>
    <name evidence="2" type="ORF">Baya_14936</name>
</gene>
<name>A0A556VA96_BAGYA</name>
<dbReference type="EMBL" id="VCAZ01000187">
    <property type="protein sequence ID" value="TTE22046.1"/>
    <property type="molecule type" value="Genomic_DNA"/>
</dbReference>
<dbReference type="Proteomes" id="UP000319801">
    <property type="component" value="Unassembled WGS sequence"/>
</dbReference>
<evidence type="ECO:0000313" key="3">
    <source>
        <dbReference type="Proteomes" id="UP000319801"/>
    </source>
</evidence>
<reference evidence="2 3" key="1">
    <citation type="journal article" date="2019" name="Genome Biol. Evol.">
        <title>Whole-Genome Sequencing of the Giant Devil Catfish, Bagarius yarrelli.</title>
        <authorList>
            <person name="Jiang W."/>
            <person name="Lv Y."/>
            <person name="Cheng L."/>
            <person name="Yang K."/>
            <person name="Chao B."/>
            <person name="Wang X."/>
            <person name="Li Y."/>
            <person name="Pan X."/>
            <person name="You X."/>
            <person name="Zhang Y."/>
            <person name="Yang J."/>
            <person name="Li J."/>
            <person name="Zhang X."/>
            <person name="Liu S."/>
            <person name="Sun C."/>
            <person name="Yang J."/>
            <person name="Shi Q."/>
        </authorList>
    </citation>
    <scope>NUCLEOTIDE SEQUENCE [LARGE SCALE GENOMIC DNA]</scope>
    <source>
        <strain evidence="2">JWS20170419001</strain>
        <tissue evidence="2">Muscle</tissue>
    </source>
</reference>
<evidence type="ECO:0000313" key="2">
    <source>
        <dbReference type="EMBL" id="TTE22046.1"/>
    </source>
</evidence>
<feature type="compositionally biased region" description="Polar residues" evidence="1">
    <location>
        <begin position="102"/>
        <end position="115"/>
    </location>
</feature>
<evidence type="ECO:0000256" key="1">
    <source>
        <dbReference type="SAM" id="MobiDB-lite"/>
    </source>
</evidence>
<feature type="region of interest" description="Disordered" evidence="1">
    <location>
        <begin position="41"/>
        <end position="63"/>
    </location>
</feature>
<sequence>MDDKIFAPPRFLHGFGGGGNVVWCYYGNGSARRCAIIGARQRSGTSRASGPGTNRLGRPRNQSTIWETNTALKEWQVLIIDRLFDKCVLWGTGLQHHLTHSPVCSGTSRTSSGSLPTEDPPLPMAL</sequence>
<keyword evidence="3" id="KW-1185">Reference proteome</keyword>
<organism evidence="2 3">
    <name type="scientific">Bagarius yarrelli</name>
    <name type="common">Goonch</name>
    <name type="synonym">Bagrus yarrelli</name>
    <dbReference type="NCBI Taxonomy" id="175774"/>
    <lineage>
        <taxon>Eukaryota</taxon>
        <taxon>Metazoa</taxon>
        <taxon>Chordata</taxon>
        <taxon>Craniata</taxon>
        <taxon>Vertebrata</taxon>
        <taxon>Euteleostomi</taxon>
        <taxon>Actinopterygii</taxon>
        <taxon>Neopterygii</taxon>
        <taxon>Teleostei</taxon>
        <taxon>Ostariophysi</taxon>
        <taxon>Siluriformes</taxon>
        <taxon>Sisoridae</taxon>
        <taxon>Sisorinae</taxon>
        <taxon>Bagarius</taxon>
    </lineage>
</organism>